<feature type="non-terminal residue" evidence="8">
    <location>
        <position position="1"/>
    </location>
</feature>
<dbReference type="Gene3D" id="1.20.58.390">
    <property type="entry name" value="Neurotransmitter-gated ion-channel transmembrane domain"/>
    <property type="match status" value="1"/>
</dbReference>
<evidence type="ECO:0000313" key="8">
    <source>
        <dbReference type="EMBL" id="TRY90321.1"/>
    </source>
</evidence>
<comment type="subcellular location">
    <subcellularLocation>
        <location evidence="1">Membrane</location>
        <topology evidence="1">Multi-pass membrane protein</topology>
    </subcellularLocation>
</comment>
<evidence type="ECO:0000256" key="5">
    <source>
        <dbReference type="SAM" id="Phobius"/>
    </source>
</evidence>
<gene>
    <name evidence="8" type="ORF">DNTS_018622</name>
</gene>
<sequence length="507" mass="56796">REQLIALRTAAYRCSVPQGQTPNTPGTGSEDPPWVQCQEETLGKEETLQTGSPHRHYGKRAKMEFKRLTSLLLLICSSSTVFAASNVTEEVCDRRCLANIMVKKELFSAPQDDNCSIEVNITSIQYETLSFDTKDMQMTSRLKVNLEWIDPDLGWTIEKYRFPTIVLPVDKIWTPQIVLDNAVDTNVVPYSDDVQVRRDGVVNHAVILFTTVGCEINLFNYPFVMGSCPVAINGWTQKGCTMKLQISDNVSMVGASRGEWQTMDVKKIVDSSERVYLEVFLSINPFSAVVTLILPSGLLLLTDLFSFAMPFEGGERNTFKVTLVLSFTMFLIILNDHLPNGGSCSPLLHYHFSFCLVCLVISMLTSIVLTRLSVDDISLKCGSTAKVHPSEEDHHTVDSEKGSGVISTASGDLTAEGSALSKIVNFLEKLYNEEMEEETKKAFAYRLDKFCFRFFLSIYILYVIVVVSISRTDICKVDNLDFWDMSSNGDNSFDYSGVDNLETFQIP</sequence>
<dbReference type="GO" id="GO:0016020">
    <property type="term" value="C:membrane"/>
    <property type="evidence" value="ECO:0007669"/>
    <property type="project" value="UniProtKB-SubCell"/>
</dbReference>
<dbReference type="Pfam" id="PF02932">
    <property type="entry name" value="Neur_chan_memb"/>
    <property type="match status" value="1"/>
</dbReference>
<keyword evidence="9" id="KW-1185">Reference proteome</keyword>
<evidence type="ECO:0000256" key="2">
    <source>
        <dbReference type="ARBA" id="ARBA00022692"/>
    </source>
</evidence>
<evidence type="ECO:0000256" key="3">
    <source>
        <dbReference type="ARBA" id="ARBA00022989"/>
    </source>
</evidence>
<dbReference type="InterPro" id="IPR006029">
    <property type="entry name" value="Neurotrans-gated_channel_TM"/>
</dbReference>
<dbReference type="PANTHER" id="PTHR18945">
    <property type="entry name" value="NEUROTRANSMITTER GATED ION CHANNEL"/>
    <property type="match status" value="1"/>
</dbReference>
<evidence type="ECO:0008006" key="10">
    <source>
        <dbReference type="Google" id="ProtNLM"/>
    </source>
</evidence>
<dbReference type="AlphaFoldDB" id="A0A553QK24"/>
<accession>A0A553QK24</accession>
<dbReference type="InterPro" id="IPR036734">
    <property type="entry name" value="Neur_chan_lig-bd_sf"/>
</dbReference>
<feature type="transmembrane region" description="Helical" evidence="5">
    <location>
        <begin position="321"/>
        <end position="338"/>
    </location>
</feature>
<protein>
    <recommendedName>
        <fullName evidence="10">Neurotransmitter-gated ion-channel ligand-binding domain-containing protein</fullName>
    </recommendedName>
</protein>
<reference evidence="8 9" key="1">
    <citation type="journal article" date="2019" name="Sci. Data">
        <title>Hybrid genome assembly and annotation of Danionella translucida.</title>
        <authorList>
            <person name="Kadobianskyi M."/>
            <person name="Schulze L."/>
            <person name="Schuelke M."/>
            <person name="Judkewitz B."/>
        </authorList>
    </citation>
    <scope>NUCLEOTIDE SEQUENCE [LARGE SCALE GENOMIC DNA]</scope>
    <source>
        <strain evidence="8 9">Bolton</strain>
    </source>
</reference>
<dbReference type="InterPro" id="IPR036719">
    <property type="entry name" value="Neuro-gated_channel_TM_sf"/>
</dbReference>
<name>A0A553QK24_9TELE</name>
<dbReference type="InterPro" id="IPR006201">
    <property type="entry name" value="Neur_channel"/>
</dbReference>
<dbReference type="InterPro" id="IPR038050">
    <property type="entry name" value="Neuro_actylchol_rec"/>
</dbReference>
<feature type="domain" description="Neurotransmitter-gated ion-channel transmembrane" evidence="7">
    <location>
        <begin position="292"/>
        <end position="371"/>
    </location>
</feature>
<proteinExistence type="predicted"/>
<dbReference type="Pfam" id="PF02931">
    <property type="entry name" value="Neur_chan_LBD"/>
    <property type="match status" value="1"/>
</dbReference>
<evidence type="ECO:0000313" key="9">
    <source>
        <dbReference type="Proteomes" id="UP000316079"/>
    </source>
</evidence>
<evidence type="ECO:0000259" key="6">
    <source>
        <dbReference type="Pfam" id="PF02931"/>
    </source>
</evidence>
<keyword evidence="4 5" id="KW-0472">Membrane</keyword>
<keyword evidence="2 5" id="KW-0812">Transmembrane</keyword>
<feature type="transmembrane region" description="Helical" evidence="5">
    <location>
        <begin position="350"/>
        <end position="370"/>
    </location>
</feature>
<dbReference type="SUPFAM" id="SSF90112">
    <property type="entry name" value="Neurotransmitter-gated ion-channel transmembrane pore"/>
    <property type="match status" value="1"/>
</dbReference>
<dbReference type="GO" id="GO:0004888">
    <property type="term" value="F:transmembrane signaling receptor activity"/>
    <property type="evidence" value="ECO:0007669"/>
    <property type="project" value="InterPro"/>
</dbReference>
<organism evidence="8 9">
    <name type="scientific">Danionella cerebrum</name>
    <dbReference type="NCBI Taxonomy" id="2873325"/>
    <lineage>
        <taxon>Eukaryota</taxon>
        <taxon>Metazoa</taxon>
        <taxon>Chordata</taxon>
        <taxon>Craniata</taxon>
        <taxon>Vertebrata</taxon>
        <taxon>Euteleostomi</taxon>
        <taxon>Actinopterygii</taxon>
        <taxon>Neopterygii</taxon>
        <taxon>Teleostei</taxon>
        <taxon>Ostariophysi</taxon>
        <taxon>Cypriniformes</taxon>
        <taxon>Danionidae</taxon>
        <taxon>Danioninae</taxon>
        <taxon>Danionella</taxon>
    </lineage>
</organism>
<keyword evidence="3 5" id="KW-1133">Transmembrane helix</keyword>
<dbReference type="SUPFAM" id="SSF63712">
    <property type="entry name" value="Nicotinic receptor ligand binding domain-like"/>
    <property type="match status" value="1"/>
</dbReference>
<dbReference type="GO" id="GO:0005230">
    <property type="term" value="F:extracellular ligand-gated monoatomic ion channel activity"/>
    <property type="evidence" value="ECO:0007669"/>
    <property type="project" value="InterPro"/>
</dbReference>
<dbReference type="OrthoDB" id="5920062at2759"/>
<comment type="caution">
    <text evidence="8">The sequence shown here is derived from an EMBL/GenBank/DDBJ whole genome shotgun (WGS) entry which is preliminary data.</text>
</comment>
<feature type="transmembrane region" description="Helical" evidence="5">
    <location>
        <begin position="286"/>
        <end position="309"/>
    </location>
</feature>
<feature type="transmembrane region" description="Helical" evidence="5">
    <location>
        <begin position="450"/>
        <end position="469"/>
    </location>
</feature>
<dbReference type="EMBL" id="SRMA01025860">
    <property type="protein sequence ID" value="TRY90321.1"/>
    <property type="molecule type" value="Genomic_DNA"/>
</dbReference>
<dbReference type="STRING" id="623744.A0A553QK24"/>
<dbReference type="Gene3D" id="2.70.170.10">
    <property type="entry name" value="Neurotransmitter-gated ion-channel ligand-binding domain"/>
    <property type="match status" value="1"/>
</dbReference>
<evidence type="ECO:0000256" key="4">
    <source>
        <dbReference type="ARBA" id="ARBA00023136"/>
    </source>
</evidence>
<dbReference type="Proteomes" id="UP000316079">
    <property type="component" value="Unassembled WGS sequence"/>
</dbReference>
<feature type="domain" description="Neurotransmitter-gated ion-channel ligand-binding" evidence="6">
    <location>
        <begin position="110"/>
        <end position="276"/>
    </location>
</feature>
<dbReference type="InterPro" id="IPR006202">
    <property type="entry name" value="Neur_chan_lig-bd"/>
</dbReference>
<evidence type="ECO:0000256" key="1">
    <source>
        <dbReference type="ARBA" id="ARBA00004141"/>
    </source>
</evidence>
<evidence type="ECO:0000259" key="7">
    <source>
        <dbReference type="Pfam" id="PF02932"/>
    </source>
</evidence>